<name>A0AAD6MU13_9EURO</name>
<evidence type="ECO:0000313" key="1">
    <source>
        <dbReference type="EMBL" id="KAJ5716605.1"/>
    </source>
</evidence>
<dbReference type="EMBL" id="JAQJAN010000012">
    <property type="protein sequence ID" value="KAJ5716605.1"/>
    <property type="molecule type" value="Genomic_DNA"/>
</dbReference>
<protein>
    <recommendedName>
        <fullName evidence="3">Aminoglycoside phosphotransferase domain-containing protein</fullName>
    </recommendedName>
</protein>
<accession>A0AAD6MU13</accession>
<dbReference type="AlphaFoldDB" id="A0AAD6MU13"/>
<dbReference type="SUPFAM" id="SSF56112">
    <property type="entry name" value="Protein kinase-like (PK-like)"/>
    <property type="match status" value="1"/>
</dbReference>
<proteinExistence type="predicted"/>
<reference evidence="1" key="1">
    <citation type="journal article" date="2023" name="IMA Fungus">
        <title>Comparative genomic study of the Penicillium genus elucidates a diverse pangenome and 15 lateral gene transfer events.</title>
        <authorList>
            <person name="Petersen C."/>
            <person name="Sorensen T."/>
            <person name="Nielsen M.R."/>
            <person name="Sondergaard T.E."/>
            <person name="Sorensen J.L."/>
            <person name="Fitzpatrick D.A."/>
            <person name="Frisvad J.C."/>
            <person name="Nielsen K.L."/>
        </authorList>
    </citation>
    <scope>NUCLEOTIDE SEQUENCE</scope>
    <source>
        <strain evidence="1">IBT 17514</strain>
    </source>
</reference>
<dbReference type="PANTHER" id="PTHR21310">
    <property type="entry name" value="AMINOGLYCOSIDE PHOSPHOTRANSFERASE-RELATED-RELATED"/>
    <property type="match status" value="1"/>
</dbReference>
<dbReference type="PANTHER" id="PTHR21310:SF58">
    <property type="entry name" value="AMINOGLYCOSIDE PHOSPHOTRANSFERASE DOMAIN-CONTAINING PROTEIN"/>
    <property type="match status" value="1"/>
</dbReference>
<dbReference type="InterPro" id="IPR051678">
    <property type="entry name" value="AGP_Transferase"/>
</dbReference>
<dbReference type="InterPro" id="IPR011009">
    <property type="entry name" value="Kinase-like_dom_sf"/>
</dbReference>
<organism evidence="1 2">
    <name type="scientific">Penicillium malachiteum</name>
    <dbReference type="NCBI Taxonomy" id="1324776"/>
    <lineage>
        <taxon>Eukaryota</taxon>
        <taxon>Fungi</taxon>
        <taxon>Dikarya</taxon>
        <taxon>Ascomycota</taxon>
        <taxon>Pezizomycotina</taxon>
        <taxon>Eurotiomycetes</taxon>
        <taxon>Eurotiomycetidae</taxon>
        <taxon>Eurotiales</taxon>
        <taxon>Aspergillaceae</taxon>
        <taxon>Penicillium</taxon>
    </lineage>
</organism>
<keyword evidence="2" id="KW-1185">Reference proteome</keyword>
<evidence type="ECO:0008006" key="3">
    <source>
        <dbReference type="Google" id="ProtNLM"/>
    </source>
</evidence>
<gene>
    <name evidence="1" type="ORF">N7493_008516</name>
</gene>
<dbReference type="Proteomes" id="UP001215712">
    <property type="component" value="Unassembled WGS sequence"/>
</dbReference>
<reference evidence="1" key="2">
    <citation type="submission" date="2023-01" db="EMBL/GenBank/DDBJ databases">
        <authorList>
            <person name="Petersen C."/>
        </authorList>
    </citation>
    <scope>NUCLEOTIDE SEQUENCE</scope>
    <source>
        <strain evidence="1">IBT 17514</strain>
    </source>
</reference>
<comment type="caution">
    <text evidence="1">The sequence shown here is derived from an EMBL/GenBank/DDBJ whole genome shotgun (WGS) entry which is preliminary data.</text>
</comment>
<evidence type="ECO:0000313" key="2">
    <source>
        <dbReference type="Proteomes" id="UP001215712"/>
    </source>
</evidence>
<sequence>MENEIRDTEELLCEQSGRTVVRVNNNLVIKSGHSWNHEAETLQFIAKHTTIPIPKETLNENEKESIADELCYYINQIRALKGDYIDALNRGKAIIGQISSLEGGGHVTAILDWEYAGCYPEYWDYILALRHLKPMPDWPDHLPRIFPRPYEVEYIGMSFSSWILKH</sequence>